<sequence>MLCCNYVCTCPKRRVSKKRRVLNKENVDPDVRVTSTSRFPNISPLSTTPISEYSKVAGDTSSDDDMFYEEDIVDDGDSCEQNLTDCMSSLPHYQSNSVNVPREYHSLRALTCTCEYCGVVMWKEERVNKAVTRGKPKFSLCCAKGKIQLPRSPPTPEFLLNLYNDKAKGPAFMRSI</sequence>
<organism evidence="1 2">
    <name type="scientific">Heracleum sosnowskyi</name>
    <dbReference type="NCBI Taxonomy" id="360622"/>
    <lineage>
        <taxon>Eukaryota</taxon>
        <taxon>Viridiplantae</taxon>
        <taxon>Streptophyta</taxon>
        <taxon>Embryophyta</taxon>
        <taxon>Tracheophyta</taxon>
        <taxon>Spermatophyta</taxon>
        <taxon>Magnoliopsida</taxon>
        <taxon>eudicotyledons</taxon>
        <taxon>Gunneridae</taxon>
        <taxon>Pentapetalae</taxon>
        <taxon>asterids</taxon>
        <taxon>campanulids</taxon>
        <taxon>Apiales</taxon>
        <taxon>Apiaceae</taxon>
        <taxon>Apioideae</taxon>
        <taxon>apioid superclade</taxon>
        <taxon>Tordylieae</taxon>
        <taxon>Tordyliinae</taxon>
        <taxon>Heracleum</taxon>
    </lineage>
</organism>
<proteinExistence type="predicted"/>
<evidence type="ECO:0000313" key="1">
    <source>
        <dbReference type="EMBL" id="KAK1380076.1"/>
    </source>
</evidence>
<protein>
    <submittedName>
        <fullName evidence="1">Uncharacterized protein</fullName>
    </submittedName>
</protein>
<name>A0AAD8I6Q9_9APIA</name>
<comment type="caution">
    <text evidence="1">The sequence shown here is derived from an EMBL/GenBank/DDBJ whole genome shotgun (WGS) entry which is preliminary data.</text>
</comment>
<gene>
    <name evidence="1" type="ORF">POM88_026820</name>
</gene>
<evidence type="ECO:0000313" key="2">
    <source>
        <dbReference type="Proteomes" id="UP001237642"/>
    </source>
</evidence>
<dbReference type="Proteomes" id="UP001237642">
    <property type="component" value="Unassembled WGS sequence"/>
</dbReference>
<reference evidence="1" key="2">
    <citation type="submission" date="2023-05" db="EMBL/GenBank/DDBJ databases">
        <authorList>
            <person name="Schelkunov M.I."/>
        </authorList>
    </citation>
    <scope>NUCLEOTIDE SEQUENCE</scope>
    <source>
        <strain evidence="1">Hsosn_3</strain>
        <tissue evidence="1">Leaf</tissue>
    </source>
</reference>
<dbReference type="EMBL" id="JAUIZM010000006">
    <property type="protein sequence ID" value="KAK1380076.1"/>
    <property type="molecule type" value="Genomic_DNA"/>
</dbReference>
<keyword evidence="2" id="KW-1185">Reference proteome</keyword>
<accession>A0AAD8I6Q9</accession>
<reference evidence="1" key="1">
    <citation type="submission" date="2023-02" db="EMBL/GenBank/DDBJ databases">
        <title>Genome of toxic invasive species Heracleum sosnowskyi carries increased number of genes despite the absence of recent whole-genome duplications.</title>
        <authorList>
            <person name="Schelkunov M."/>
            <person name="Shtratnikova V."/>
            <person name="Makarenko M."/>
            <person name="Klepikova A."/>
            <person name="Omelchenko D."/>
            <person name="Novikova G."/>
            <person name="Obukhova E."/>
            <person name="Bogdanov V."/>
            <person name="Penin A."/>
            <person name="Logacheva M."/>
        </authorList>
    </citation>
    <scope>NUCLEOTIDE SEQUENCE</scope>
    <source>
        <strain evidence="1">Hsosn_3</strain>
        <tissue evidence="1">Leaf</tissue>
    </source>
</reference>
<dbReference type="AlphaFoldDB" id="A0AAD8I6Q9"/>